<dbReference type="InterPro" id="IPR026906">
    <property type="entry name" value="LRR_5"/>
</dbReference>
<dbReference type="AlphaFoldDB" id="A0A6C0I0D9"/>
<dbReference type="Pfam" id="PF13306">
    <property type="entry name" value="LRR_5"/>
    <property type="match status" value="1"/>
</dbReference>
<protein>
    <submittedName>
        <fullName evidence="1">Uncharacterized protein</fullName>
    </submittedName>
</protein>
<organism evidence="1">
    <name type="scientific">viral metagenome</name>
    <dbReference type="NCBI Taxonomy" id="1070528"/>
    <lineage>
        <taxon>unclassified sequences</taxon>
        <taxon>metagenomes</taxon>
        <taxon>organismal metagenomes</taxon>
    </lineage>
</organism>
<name>A0A6C0I0D9_9ZZZZ</name>
<reference evidence="1" key="1">
    <citation type="journal article" date="2020" name="Nature">
        <title>Giant virus diversity and host interactions through global metagenomics.</title>
        <authorList>
            <person name="Schulz F."/>
            <person name="Roux S."/>
            <person name="Paez-Espino D."/>
            <person name="Jungbluth S."/>
            <person name="Walsh D.A."/>
            <person name="Denef V.J."/>
            <person name="McMahon K.D."/>
            <person name="Konstantinidis K.T."/>
            <person name="Eloe-Fadrosh E.A."/>
            <person name="Kyrpides N.C."/>
            <person name="Woyke T."/>
        </authorList>
    </citation>
    <scope>NUCLEOTIDE SEQUENCE</scope>
    <source>
        <strain evidence="1">GVMAG-M-3300023184-186</strain>
    </source>
</reference>
<accession>A0A6C0I0D9</accession>
<dbReference type="InterPro" id="IPR032675">
    <property type="entry name" value="LRR_dom_sf"/>
</dbReference>
<dbReference type="EMBL" id="MN740069">
    <property type="protein sequence ID" value="QHT86471.1"/>
    <property type="molecule type" value="Genomic_DNA"/>
</dbReference>
<evidence type="ECO:0000313" key="1">
    <source>
        <dbReference type="EMBL" id="QHT86471.1"/>
    </source>
</evidence>
<sequence length="618" mass="71081">MVLIYIFILLLILLILSAVLIGINQLKGLKKGGGTIINDDNALSYIKDGVLTIPSDVIEITTERYINNSDIISIQFVQPSKLNRILSYTFENCANLTDIAIPISVTNIGIKAFKNCPKLKNIILPKIFTNELSFIFDKIMPIITFIEPEPKSAYVRPSPAYVGPTIDDKILEIALTVPLPSNGLIIHNTIIQKLSGPISFYYLKPDYNRIAKEDIKKHPLIILFGDEHRSFDHICDPCDISNGCYRLDSPEFLQVIDSLAMMVPSSAAIDEDELSVSIDEPSAAIKSDFYIDWFIENSFYGMGNGFKNGPMGYFTNFSRSNNISACYDRSLIGTKEYAKKCPTKNIRWHHGDLRYFGDIYDRRFTLDLKTKYYTAENQPFEIAFKNSIDYYFSKLQKNVPLSSLNIKTEDSNGNRIFTLIEFKEILSHLIVDDSFNLHNFLTYYFDRVFSTDNPKSILWKEMYKQSINYFTGIDNWIDFYLNFITETLKHKFKYILYDIKSVLNETPNTWHSSSSQLVFFFIHISSILIEMYTILRIFKINSNDDGQHNQSALSLVYMGDSHIINIKNIILNLAPYTLVESIIGEGDNLRCLDFSSFKLDLTEELKKHRFLSRVNKLY</sequence>
<dbReference type="Gene3D" id="3.80.10.10">
    <property type="entry name" value="Ribonuclease Inhibitor"/>
    <property type="match status" value="1"/>
</dbReference>
<proteinExistence type="predicted"/>